<reference evidence="1 2" key="1">
    <citation type="journal article" date="2013" name="ISME J.">
        <title>A metabolic model for members of the genus Tetrasphaera involved in enhanced biological phosphorus removal.</title>
        <authorList>
            <person name="Kristiansen R."/>
            <person name="Nguyen H.T.T."/>
            <person name="Saunders A.M."/>
            <person name="Nielsen J.L."/>
            <person name="Wimmer R."/>
            <person name="Le V.Q."/>
            <person name="McIlroy S.J."/>
            <person name="Petrovski S."/>
            <person name="Seviour R.J."/>
            <person name="Calteau A."/>
            <person name="Nielsen K.L."/>
            <person name="Nielsen P.H."/>
        </authorList>
    </citation>
    <scope>NUCLEOTIDE SEQUENCE [LARGE SCALE GENOMIC DNA]</scope>
    <source>
        <strain evidence="1 2">T1-X7</strain>
    </source>
</reference>
<evidence type="ECO:0000313" key="1">
    <source>
        <dbReference type="EMBL" id="CCH76996.1"/>
    </source>
</evidence>
<gene>
    <name evidence="1" type="ORF">BN12_1570011</name>
</gene>
<keyword evidence="2" id="KW-1185">Reference proteome</keyword>
<proteinExistence type="predicted"/>
<evidence type="ECO:0000313" key="2">
    <source>
        <dbReference type="Proteomes" id="UP000035721"/>
    </source>
</evidence>
<organism evidence="1 2">
    <name type="scientific">Nostocoides japonicum T1-X7</name>
    <dbReference type="NCBI Taxonomy" id="1194083"/>
    <lineage>
        <taxon>Bacteria</taxon>
        <taxon>Bacillati</taxon>
        <taxon>Actinomycetota</taxon>
        <taxon>Actinomycetes</taxon>
        <taxon>Micrococcales</taxon>
        <taxon>Intrasporangiaceae</taxon>
        <taxon>Nostocoides</taxon>
    </lineage>
</organism>
<name>A0A077LU53_9MICO</name>
<sequence>MAVYVWAQYYYAAPVNRNISSYEICYGKKHVHGLQPTPQQIAEVSADLLNKVTAAGTTAGQIPPVPAGYAAEIRTRSAH</sequence>
<dbReference type="AlphaFoldDB" id="A0A077LU53"/>
<accession>A0A077LU53</accession>
<dbReference type="EMBL" id="CAJB01000065">
    <property type="protein sequence ID" value="CCH76996.1"/>
    <property type="molecule type" value="Genomic_DNA"/>
</dbReference>
<dbReference type="Proteomes" id="UP000035721">
    <property type="component" value="Unassembled WGS sequence"/>
</dbReference>
<protein>
    <submittedName>
        <fullName evidence="1">Uncharacterized protein</fullName>
    </submittedName>
</protein>
<comment type="caution">
    <text evidence="1">The sequence shown here is derived from an EMBL/GenBank/DDBJ whole genome shotgun (WGS) entry which is preliminary data.</text>
</comment>
<dbReference type="STRING" id="1194083.BN12_1570011"/>
<dbReference type="RefSeq" id="WP_048553890.1">
    <property type="nucleotide sequence ID" value="NZ_HF570958.1"/>
</dbReference>